<keyword evidence="1" id="KW-0732">Signal</keyword>
<dbReference type="Gene3D" id="2.30.30.40">
    <property type="entry name" value="SH3 Domains"/>
    <property type="match status" value="1"/>
</dbReference>
<reference evidence="2" key="2">
    <citation type="submission" date="2021-02" db="EMBL/GenBank/DDBJ databases">
        <title>Aspergillus puulaauensis MK2 genome sequence.</title>
        <authorList>
            <person name="Futagami T."/>
            <person name="Mori K."/>
            <person name="Kadooka C."/>
            <person name="Tanaka T."/>
        </authorList>
    </citation>
    <scope>NUCLEOTIDE SEQUENCE</scope>
    <source>
        <strain evidence="2">MK2</strain>
    </source>
</reference>
<dbReference type="EMBL" id="AP024448">
    <property type="protein sequence ID" value="BCS27087.1"/>
    <property type="molecule type" value="Genomic_DNA"/>
</dbReference>
<evidence type="ECO:0000256" key="1">
    <source>
        <dbReference type="SAM" id="SignalP"/>
    </source>
</evidence>
<sequence>MKFQPATVLTLLLPALAIPAPAPEPEPENPIPIPELTDSKSEAQDIRPAALGLEKRATVSCKIVNTDSASVNCRYKPSLTSSVIARLPKGSTHSFYCYKKGDCYNSNCTWDQMFYKEQICYVNGYYTDSKCSANVLGLC</sequence>
<dbReference type="OrthoDB" id="2251794at2759"/>
<evidence type="ECO:0000313" key="2">
    <source>
        <dbReference type="EMBL" id="BCS27087.1"/>
    </source>
</evidence>
<proteinExistence type="predicted"/>
<protein>
    <submittedName>
        <fullName evidence="2">Uncharacterized protein</fullName>
    </submittedName>
</protein>
<accession>A0A7R8AQH8</accession>
<dbReference type="Proteomes" id="UP000654913">
    <property type="component" value="Chromosome 6"/>
</dbReference>
<evidence type="ECO:0000313" key="3">
    <source>
        <dbReference type="Proteomes" id="UP000654913"/>
    </source>
</evidence>
<dbReference type="GeneID" id="64977092"/>
<dbReference type="RefSeq" id="XP_041559281.1">
    <property type="nucleotide sequence ID" value="XM_041706946.1"/>
</dbReference>
<reference evidence="2" key="1">
    <citation type="submission" date="2021-01" db="EMBL/GenBank/DDBJ databases">
        <authorList>
            <consortium name="Aspergillus puulaauensis MK2 genome sequencing consortium"/>
            <person name="Kazuki M."/>
            <person name="Futagami T."/>
        </authorList>
    </citation>
    <scope>NUCLEOTIDE SEQUENCE</scope>
    <source>
        <strain evidence="2">MK2</strain>
    </source>
</reference>
<feature type="chain" id="PRO_5031292627" evidence="1">
    <location>
        <begin position="18"/>
        <end position="139"/>
    </location>
</feature>
<keyword evidence="3" id="KW-1185">Reference proteome</keyword>
<dbReference type="KEGG" id="apuu:APUU_60135A"/>
<dbReference type="AlphaFoldDB" id="A0A7R8AQH8"/>
<organism evidence="2 3">
    <name type="scientific">Aspergillus puulaauensis</name>
    <dbReference type="NCBI Taxonomy" id="1220207"/>
    <lineage>
        <taxon>Eukaryota</taxon>
        <taxon>Fungi</taxon>
        <taxon>Dikarya</taxon>
        <taxon>Ascomycota</taxon>
        <taxon>Pezizomycotina</taxon>
        <taxon>Eurotiomycetes</taxon>
        <taxon>Eurotiomycetidae</taxon>
        <taxon>Eurotiales</taxon>
        <taxon>Aspergillaceae</taxon>
        <taxon>Aspergillus</taxon>
    </lineage>
</organism>
<gene>
    <name evidence="2" type="ORF">APUU_60135A</name>
</gene>
<feature type="signal peptide" evidence="1">
    <location>
        <begin position="1"/>
        <end position="17"/>
    </location>
</feature>
<name>A0A7R8AQH8_9EURO</name>